<evidence type="ECO:0000313" key="1">
    <source>
        <dbReference type="EMBL" id="EQB61606.1"/>
    </source>
</evidence>
<dbReference type="Proteomes" id="UP000053780">
    <property type="component" value="Unassembled WGS sequence"/>
</dbReference>
<accession>T0MET1</accession>
<evidence type="ECO:0008006" key="3">
    <source>
        <dbReference type="Google" id="ProtNLM"/>
    </source>
</evidence>
<organism evidence="1 2">
    <name type="scientific">Vairimorpha apis BRL 01</name>
    <dbReference type="NCBI Taxonomy" id="1037528"/>
    <lineage>
        <taxon>Eukaryota</taxon>
        <taxon>Fungi</taxon>
        <taxon>Fungi incertae sedis</taxon>
        <taxon>Microsporidia</taxon>
        <taxon>Nosematidae</taxon>
        <taxon>Vairimorpha</taxon>
    </lineage>
</organism>
<dbReference type="EMBL" id="KE647117">
    <property type="protein sequence ID" value="EQB61606.1"/>
    <property type="molecule type" value="Genomic_DNA"/>
</dbReference>
<keyword evidence="2" id="KW-1185">Reference proteome</keyword>
<sequence>MHTIGIILTKFNSCNIRSIERMLIEKSNKVVLIFIKKEKWFFEEINKKNINVTLNEADRLVRSINRRAIILKIVLFGDDSYKLKKCFSDLKIDFFITFFNNKKRSSINRLFKNSIIDKICEDLQLPVLITHNK</sequence>
<proteinExistence type="predicted"/>
<evidence type="ECO:0000313" key="2">
    <source>
        <dbReference type="Proteomes" id="UP000053780"/>
    </source>
</evidence>
<protein>
    <recommendedName>
        <fullName evidence="3">UspA domain-containing protein</fullName>
    </recommendedName>
</protein>
<reference evidence="1 2" key="1">
    <citation type="journal article" date="2013" name="BMC Genomics">
        <title>Genome sequencing and comparative genomics of honey bee microsporidia, Nosema apis reveal novel insights into host-parasite interactions.</title>
        <authorList>
            <person name="Chen Yp."/>
            <person name="Pettis J.S."/>
            <person name="Zhao Y."/>
            <person name="Liu X."/>
            <person name="Tallon L.J."/>
            <person name="Sadzewicz L.D."/>
            <person name="Li R."/>
            <person name="Zheng H."/>
            <person name="Huang S."/>
            <person name="Zhang X."/>
            <person name="Hamilton M.C."/>
            <person name="Pernal S.F."/>
            <person name="Melathopoulos A.P."/>
            <person name="Yan X."/>
            <person name="Evans J.D."/>
        </authorList>
    </citation>
    <scope>NUCLEOTIDE SEQUENCE [LARGE SCALE GENOMIC DNA]</scope>
    <source>
        <strain evidence="1 2">BRL 01</strain>
    </source>
</reference>
<name>T0MET1_9MICR</name>
<dbReference type="OrthoDB" id="2193650at2759"/>
<gene>
    <name evidence="1" type="ORF">NAPIS_ORF00800</name>
</gene>
<dbReference type="AlphaFoldDB" id="T0MET1"/>
<dbReference type="HOGENOM" id="CLU_1660740_0_0_1"/>
<dbReference type="VEuPathDB" id="MicrosporidiaDB:NAPIS_ORF00800"/>